<gene>
    <name evidence="2" type="ORF">AQPW35_33770</name>
</gene>
<dbReference type="AlphaFoldDB" id="A0A480ATL5"/>
<comment type="caution">
    <text evidence="2">The sequence shown here is derived from an EMBL/GenBank/DDBJ whole genome shotgun (WGS) entry which is preliminary data.</text>
</comment>
<keyword evidence="3" id="KW-1185">Reference proteome</keyword>
<name>A0A480ATL5_9BURK</name>
<sequence>MPDAGLPMAAEAAIDTEADGEAGPAGLPPPLYPTQLPPPTQLRYALLHNGQAGDAWLTWQHDGQRYQLTLQAQTAAGVPLLQQASAGLLESHGLAPDRFTDRRRQGRTQAANFRRDTGQISYSGPPQQHPAWPGAQDRLSWLAQLVAVLAATGSPPPEAVTLFVTDARGQAGLWQLQRQPDELLSTPGGAWPAQRWLREPPRPEGLRIEVWLPADPAGPAGAWPLRLRLLVPRSGHQLELLRATPP</sequence>
<evidence type="ECO:0008006" key="4">
    <source>
        <dbReference type="Google" id="ProtNLM"/>
    </source>
</evidence>
<evidence type="ECO:0000256" key="1">
    <source>
        <dbReference type="SAM" id="MobiDB-lite"/>
    </source>
</evidence>
<feature type="region of interest" description="Disordered" evidence="1">
    <location>
        <begin position="1"/>
        <end position="35"/>
    </location>
</feature>
<dbReference type="EMBL" id="BJCL01000009">
    <property type="protein sequence ID" value="GCL64296.1"/>
    <property type="molecule type" value="Genomic_DNA"/>
</dbReference>
<protein>
    <recommendedName>
        <fullName evidence="4">DUF3108 domain-containing protein</fullName>
    </recommendedName>
</protein>
<dbReference type="Proteomes" id="UP000301751">
    <property type="component" value="Unassembled WGS sequence"/>
</dbReference>
<proteinExistence type="predicted"/>
<evidence type="ECO:0000313" key="3">
    <source>
        <dbReference type="Proteomes" id="UP000301751"/>
    </source>
</evidence>
<evidence type="ECO:0000313" key="2">
    <source>
        <dbReference type="EMBL" id="GCL64296.1"/>
    </source>
</evidence>
<feature type="compositionally biased region" description="Pro residues" evidence="1">
    <location>
        <begin position="26"/>
        <end position="35"/>
    </location>
</feature>
<reference evidence="3" key="1">
    <citation type="submission" date="2019-03" db="EMBL/GenBank/DDBJ databases">
        <title>Aquabacterium pictum sp.nov., the first bacteriochlorophyll a-containing freshwater bacterium in the genus Aquabacterium of the class Betaproteobacteria.</title>
        <authorList>
            <person name="Hirose S."/>
            <person name="Tank M."/>
            <person name="Hara E."/>
            <person name="Tamaki H."/>
            <person name="Takaichi S."/>
            <person name="Haruta S."/>
            <person name="Hanada S."/>
        </authorList>
    </citation>
    <scope>NUCLEOTIDE SEQUENCE [LARGE SCALE GENOMIC DNA]</scope>
    <source>
        <strain evidence="3">W35</strain>
    </source>
</reference>
<accession>A0A480ATL5</accession>
<organism evidence="2 3">
    <name type="scientific">Pseudaquabacterium pictum</name>
    <dbReference type="NCBI Taxonomy" id="2315236"/>
    <lineage>
        <taxon>Bacteria</taxon>
        <taxon>Pseudomonadati</taxon>
        <taxon>Pseudomonadota</taxon>
        <taxon>Betaproteobacteria</taxon>
        <taxon>Burkholderiales</taxon>
        <taxon>Sphaerotilaceae</taxon>
        <taxon>Pseudaquabacterium</taxon>
    </lineage>
</organism>